<dbReference type="GO" id="GO:0044874">
    <property type="term" value="P:lipoprotein localization to outer membrane"/>
    <property type="evidence" value="ECO:0007669"/>
    <property type="project" value="TreeGrafter"/>
</dbReference>
<dbReference type="PRINTS" id="PR00691">
    <property type="entry name" value="ADHESINB"/>
</dbReference>
<proteinExistence type="inferred from homology"/>
<dbReference type="OrthoDB" id="1522724at2"/>
<feature type="domain" description="MacB-like periplasmic core" evidence="9">
    <location>
        <begin position="25"/>
        <end position="248"/>
    </location>
</feature>
<feature type="transmembrane region" description="Helical" evidence="7">
    <location>
        <begin position="409"/>
        <end position="430"/>
    </location>
</feature>
<evidence type="ECO:0000256" key="5">
    <source>
        <dbReference type="ARBA" id="ARBA00022989"/>
    </source>
</evidence>
<feature type="transmembrane region" description="Helical" evidence="7">
    <location>
        <begin position="275"/>
        <end position="301"/>
    </location>
</feature>
<feature type="transmembrane region" description="Helical" evidence="7">
    <location>
        <begin position="373"/>
        <end position="397"/>
    </location>
</feature>
<dbReference type="EMBL" id="FMMM01000048">
    <property type="protein sequence ID" value="SCQ21037.1"/>
    <property type="molecule type" value="Genomic_DNA"/>
</dbReference>
<dbReference type="Pfam" id="PF12704">
    <property type="entry name" value="MacB_PCD"/>
    <property type="match status" value="1"/>
</dbReference>
<evidence type="ECO:0000256" key="1">
    <source>
        <dbReference type="ARBA" id="ARBA00004651"/>
    </source>
</evidence>
<dbReference type="SUPFAM" id="SSF53807">
    <property type="entry name" value="Helical backbone' metal receptor"/>
    <property type="match status" value="1"/>
</dbReference>
<evidence type="ECO:0000256" key="2">
    <source>
        <dbReference type="ARBA" id="ARBA00005236"/>
    </source>
</evidence>
<keyword evidence="5 7" id="KW-1133">Transmembrane helix</keyword>
<dbReference type="InterPro" id="IPR025857">
    <property type="entry name" value="MacB_PCD"/>
</dbReference>
<accession>A0A1D3ULP1</accession>
<dbReference type="Pfam" id="PF01297">
    <property type="entry name" value="ZnuA"/>
    <property type="match status" value="1"/>
</dbReference>
<dbReference type="GO" id="GO:0046872">
    <property type="term" value="F:metal ion binding"/>
    <property type="evidence" value="ECO:0007669"/>
    <property type="project" value="InterPro"/>
</dbReference>
<reference evidence="10 11" key="1">
    <citation type="submission" date="2016-09" db="EMBL/GenBank/DDBJ databases">
        <authorList>
            <person name="Capua I."/>
            <person name="De Benedictis P."/>
            <person name="Joannis T."/>
            <person name="Lombin L.H."/>
            <person name="Cattoli G."/>
        </authorList>
    </citation>
    <scope>NUCLEOTIDE SEQUENCE [LARGE SCALE GENOMIC DNA]</scope>
    <source>
        <strain evidence="10 11">UB20</strain>
    </source>
</reference>
<comment type="similarity">
    <text evidence="2">Belongs to the ABC-4 integral membrane protein family. LolC/E subfamily.</text>
</comment>
<feature type="domain" description="ABC3 transporter permease C-terminal" evidence="8">
    <location>
        <begin position="279"/>
        <end position="402"/>
    </location>
</feature>
<feature type="transmembrane region" description="Helical" evidence="7">
    <location>
        <begin position="21"/>
        <end position="46"/>
    </location>
</feature>
<dbReference type="Proteomes" id="UP000182057">
    <property type="component" value="Unassembled WGS sequence"/>
</dbReference>
<sequence>MNLPFFIARRYLFAKKSHNAINIISMISVCSVAVATVALVCVLSVYNGFNDLVASMFGNFDPELKITPAVGKVFDPDSPAVRQVRELKEVVMCTGVLQDHVLVRYHDRQQVAVAKGVDDAFHHMVSIDTVLVDGRFVLQEGETSYGVMGIGLASSLGVNAAFTSPMEIYAPKRDERVNMANPATSFQIEYAFIGGVFCLNQPSYDENYLILPIGLMRSMLRYEKEVSALELKLSSQADTKAVQQEIRTILGDGFRVQNRYEQQEASFKMMQVEKWMTFLILAFILTIALFNVVSSLSMLMIEKEGDVRMLRSMGADDSLIRRIFLTEGCMIPVLGALVGIVIGVALCLIQQYYGVIKLGSAGAFVSDNYPVRIAPWDILAIFVTVFAIGGLSSWYPVRYLGRKWLKKGVMTALAAPFFLLTACGGGHKALHGQRLTVTMEPQRYFVERIAGKHWNVHTVVPAGQSPETYEPTPREMMAVAESQAYLRIGRIGFERAWMSTIRENNPHLRVFDLSEGVTWIEGQCTHHHHHDHGATDPHIWNATRTAQIIARNTLDALCAIDPAHASDYETNFRALTAEIDSTGRVLHAMLDTLSHRTFVIYHPALTYFADEYGLTQLSIEADGKEPSAASMRALVDEAREAGVRVVFVQQEFDRKHAESLAAEIGARIVTIHPLSADWKTEMLRIAESLATP</sequence>
<evidence type="ECO:0000259" key="9">
    <source>
        <dbReference type="Pfam" id="PF12704"/>
    </source>
</evidence>
<evidence type="ECO:0000256" key="4">
    <source>
        <dbReference type="ARBA" id="ARBA00022692"/>
    </source>
</evidence>
<keyword evidence="6 7" id="KW-0472">Membrane</keyword>
<dbReference type="Pfam" id="PF02687">
    <property type="entry name" value="FtsX"/>
    <property type="match status" value="1"/>
</dbReference>
<evidence type="ECO:0000256" key="7">
    <source>
        <dbReference type="SAM" id="Phobius"/>
    </source>
</evidence>
<organism evidence="10 11">
    <name type="scientific">Tannerella forsythia</name>
    <name type="common">Bacteroides forsythus</name>
    <dbReference type="NCBI Taxonomy" id="28112"/>
    <lineage>
        <taxon>Bacteria</taxon>
        <taxon>Pseudomonadati</taxon>
        <taxon>Bacteroidota</taxon>
        <taxon>Bacteroidia</taxon>
        <taxon>Bacteroidales</taxon>
        <taxon>Tannerellaceae</taxon>
        <taxon>Tannerella</taxon>
    </lineage>
</organism>
<evidence type="ECO:0000256" key="6">
    <source>
        <dbReference type="ARBA" id="ARBA00023136"/>
    </source>
</evidence>
<feature type="transmembrane region" description="Helical" evidence="7">
    <location>
        <begin position="329"/>
        <end position="353"/>
    </location>
</feature>
<name>A0A1D3ULP1_TANFO</name>
<evidence type="ECO:0000313" key="11">
    <source>
        <dbReference type="Proteomes" id="UP000182057"/>
    </source>
</evidence>
<dbReference type="Gene3D" id="3.40.50.1980">
    <property type="entry name" value="Nitrogenase molybdenum iron protein domain"/>
    <property type="match status" value="2"/>
</dbReference>
<evidence type="ECO:0000256" key="3">
    <source>
        <dbReference type="ARBA" id="ARBA00022475"/>
    </source>
</evidence>
<protein>
    <submittedName>
        <fullName evidence="10">High-affinity zinc uptake system binding-protein ZnuA</fullName>
    </submittedName>
</protein>
<evidence type="ECO:0000259" key="8">
    <source>
        <dbReference type="Pfam" id="PF02687"/>
    </source>
</evidence>
<dbReference type="InterPro" id="IPR006127">
    <property type="entry name" value="ZnuA-like"/>
</dbReference>
<dbReference type="GO" id="GO:0098797">
    <property type="term" value="C:plasma membrane protein complex"/>
    <property type="evidence" value="ECO:0007669"/>
    <property type="project" value="TreeGrafter"/>
</dbReference>
<dbReference type="PANTHER" id="PTHR30489:SF0">
    <property type="entry name" value="LIPOPROTEIN-RELEASING SYSTEM TRANSMEMBRANE PROTEIN LOLE"/>
    <property type="match status" value="1"/>
</dbReference>
<keyword evidence="3" id="KW-1003">Cell membrane</keyword>
<gene>
    <name evidence="10" type="primary">znuA</name>
    <name evidence="10" type="ORF">TFUB20_01236</name>
</gene>
<keyword evidence="4 7" id="KW-0812">Transmembrane</keyword>
<dbReference type="PANTHER" id="PTHR30489">
    <property type="entry name" value="LIPOPROTEIN-RELEASING SYSTEM TRANSMEMBRANE PROTEIN LOLE"/>
    <property type="match status" value="1"/>
</dbReference>
<dbReference type="InterPro" id="IPR051447">
    <property type="entry name" value="Lipoprotein-release_system"/>
</dbReference>
<dbReference type="GO" id="GO:0007155">
    <property type="term" value="P:cell adhesion"/>
    <property type="evidence" value="ECO:0007669"/>
    <property type="project" value="InterPro"/>
</dbReference>
<evidence type="ECO:0000313" key="10">
    <source>
        <dbReference type="EMBL" id="SCQ21037.1"/>
    </source>
</evidence>
<dbReference type="InterPro" id="IPR003838">
    <property type="entry name" value="ABC3_permease_C"/>
</dbReference>
<dbReference type="InterPro" id="IPR006129">
    <property type="entry name" value="AdhesinB"/>
</dbReference>
<dbReference type="GO" id="GO:0030001">
    <property type="term" value="P:metal ion transport"/>
    <property type="evidence" value="ECO:0007669"/>
    <property type="project" value="InterPro"/>
</dbReference>
<comment type="subcellular location">
    <subcellularLocation>
        <location evidence="1">Cell membrane</location>
        <topology evidence="1">Multi-pass membrane protein</topology>
    </subcellularLocation>
</comment>
<dbReference type="AlphaFoldDB" id="A0A1D3ULP1"/>